<feature type="transmembrane region" description="Helical" evidence="1">
    <location>
        <begin position="73"/>
        <end position="93"/>
    </location>
</feature>
<feature type="transmembrane region" description="Helical" evidence="1">
    <location>
        <begin position="39"/>
        <end position="67"/>
    </location>
</feature>
<dbReference type="EMBL" id="LBVC01000016">
    <property type="protein sequence ID" value="KKQ78610.1"/>
    <property type="molecule type" value="Genomic_DNA"/>
</dbReference>
<feature type="transmembrane region" description="Helical" evidence="1">
    <location>
        <begin position="6"/>
        <end position="27"/>
    </location>
</feature>
<protein>
    <submittedName>
        <fullName evidence="2">Uncharacterized protein</fullName>
    </submittedName>
</protein>
<evidence type="ECO:0000313" key="2">
    <source>
        <dbReference type="EMBL" id="KKQ78610.1"/>
    </source>
</evidence>
<keyword evidence="1" id="KW-1133">Transmembrane helix</keyword>
<accession>A0A0G0KSX8</accession>
<evidence type="ECO:0000313" key="3">
    <source>
        <dbReference type="Proteomes" id="UP000034324"/>
    </source>
</evidence>
<sequence length="119" mass="13301">MPKIILKIIPALIFWGIFTFVIFYVEYPTSLTQASGFQILAFFVPLFLALAFTTSFFIALGVIFLLLLKALNALNIVSAVLTITAVGLLFSYFRKSKTKYNLTSVSGISKLTSLHRKKQ</sequence>
<gene>
    <name evidence="2" type="ORF">US99_C0016G0014</name>
</gene>
<comment type="caution">
    <text evidence="2">The sequence shown here is derived from an EMBL/GenBank/DDBJ whole genome shotgun (WGS) entry which is preliminary data.</text>
</comment>
<evidence type="ECO:0000256" key="1">
    <source>
        <dbReference type="SAM" id="Phobius"/>
    </source>
</evidence>
<keyword evidence="1" id="KW-0812">Transmembrane</keyword>
<dbReference type="AlphaFoldDB" id="A0A0G0KSX8"/>
<proteinExistence type="predicted"/>
<name>A0A0G0KSX8_9BACT</name>
<dbReference type="Proteomes" id="UP000034324">
    <property type="component" value="Unassembled WGS sequence"/>
</dbReference>
<keyword evidence="1" id="KW-0472">Membrane</keyword>
<reference evidence="2 3" key="1">
    <citation type="journal article" date="2015" name="Nature">
        <title>rRNA introns, odd ribosomes, and small enigmatic genomes across a large radiation of phyla.</title>
        <authorList>
            <person name="Brown C.T."/>
            <person name="Hug L.A."/>
            <person name="Thomas B.C."/>
            <person name="Sharon I."/>
            <person name="Castelle C.J."/>
            <person name="Singh A."/>
            <person name="Wilkins M.J."/>
            <person name="Williams K.H."/>
            <person name="Banfield J.F."/>
        </authorList>
    </citation>
    <scope>NUCLEOTIDE SEQUENCE [LARGE SCALE GENOMIC DNA]</scope>
</reference>
<organism evidence="2 3">
    <name type="scientific">Candidatus Daviesbacteria bacterium GW2011_GWF2_38_6</name>
    <dbReference type="NCBI Taxonomy" id="1618432"/>
    <lineage>
        <taxon>Bacteria</taxon>
        <taxon>Candidatus Daviesiibacteriota</taxon>
    </lineage>
</organism>